<gene>
    <name evidence="2" type="ORF">J2793_004718</name>
</gene>
<accession>A0AB73IH32</accession>
<name>A0AB73IH32_9BURK</name>
<evidence type="ECO:0000256" key="1">
    <source>
        <dbReference type="SAM" id="MobiDB-lite"/>
    </source>
</evidence>
<dbReference type="AlphaFoldDB" id="A0AB73IH32"/>
<protein>
    <submittedName>
        <fullName evidence="2">Uncharacterized protein</fullName>
    </submittedName>
</protein>
<evidence type="ECO:0000313" key="2">
    <source>
        <dbReference type="EMBL" id="MDP9649252.1"/>
    </source>
</evidence>
<dbReference type="RefSeq" id="WP_392394697.1">
    <property type="nucleotide sequence ID" value="NZ_JAURTK010000005.1"/>
</dbReference>
<organism evidence="2 3">
    <name type="scientific">Paraburkholderia caledonica</name>
    <dbReference type="NCBI Taxonomy" id="134536"/>
    <lineage>
        <taxon>Bacteria</taxon>
        <taxon>Pseudomonadati</taxon>
        <taxon>Pseudomonadota</taxon>
        <taxon>Betaproteobacteria</taxon>
        <taxon>Burkholderiales</taxon>
        <taxon>Burkholderiaceae</taxon>
        <taxon>Paraburkholderia</taxon>
    </lineage>
</organism>
<dbReference type="Proteomes" id="UP001229486">
    <property type="component" value="Unassembled WGS sequence"/>
</dbReference>
<proteinExistence type="predicted"/>
<sequence length="74" mass="8183">MDSFNPDDVAIRSGHFIADKLGGNDGRRRPRPAHASQAWQGLQPVTADCAAQRPQNEWFVSQAARESGTSMFLR</sequence>
<reference evidence="2" key="1">
    <citation type="submission" date="2023-07" db="EMBL/GenBank/DDBJ databases">
        <title>Sorghum-associated microbial communities from plants grown in Nebraska, USA.</title>
        <authorList>
            <person name="Schachtman D."/>
        </authorList>
    </citation>
    <scope>NUCLEOTIDE SEQUENCE</scope>
    <source>
        <strain evidence="2">DS1061</strain>
    </source>
</reference>
<comment type="caution">
    <text evidence="2">The sequence shown here is derived from an EMBL/GenBank/DDBJ whole genome shotgun (WGS) entry which is preliminary data.</text>
</comment>
<evidence type="ECO:0000313" key="3">
    <source>
        <dbReference type="Proteomes" id="UP001229486"/>
    </source>
</evidence>
<dbReference type="EMBL" id="JAURTK010000005">
    <property type="protein sequence ID" value="MDP9649252.1"/>
    <property type="molecule type" value="Genomic_DNA"/>
</dbReference>
<feature type="region of interest" description="Disordered" evidence="1">
    <location>
        <begin position="16"/>
        <end position="40"/>
    </location>
</feature>